<dbReference type="InterPro" id="IPR038626">
    <property type="entry name" value="Rof-like_sf"/>
</dbReference>
<protein>
    <submittedName>
        <fullName evidence="1">Rho-binding antiterminator</fullName>
    </submittedName>
</protein>
<dbReference type="Pfam" id="PF07073">
    <property type="entry name" value="ROF"/>
    <property type="match status" value="1"/>
</dbReference>
<dbReference type="InterPro" id="IPR023534">
    <property type="entry name" value="Rof/RNase_P-like"/>
</dbReference>
<dbReference type="Proteomes" id="UP000604161">
    <property type="component" value="Unassembled WGS sequence"/>
</dbReference>
<dbReference type="EMBL" id="JACYFC010000005">
    <property type="protein sequence ID" value="MBD5772347.1"/>
    <property type="molecule type" value="Genomic_DNA"/>
</dbReference>
<evidence type="ECO:0000313" key="2">
    <source>
        <dbReference type="Proteomes" id="UP000604161"/>
    </source>
</evidence>
<keyword evidence="2" id="KW-1185">Reference proteome</keyword>
<accession>A0ABR8P239</accession>
<dbReference type="Gene3D" id="2.30.30.400">
    <property type="entry name" value="Rof-like"/>
    <property type="match status" value="1"/>
</dbReference>
<sequence length="81" mass="9251">MISCAQYDAIEIVCMYFYPIKLTLKSGDELACKAMDTQRNANGEECIKVKIEGSDRLVVLTSIWKLEICVENPHFKIMSFI</sequence>
<organism evidence="1 2">
    <name type="scientific">Marinomonas colpomeniae</name>
    <dbReference type="NCBI Taxonomy" id="2774408"/>
    <lineage>
        <taxon>Bacteria</taxon>
        <taxon>Pseudomonadati</taxon>
        <taxon>Pseudomonadota</taxon>
        <taxon>Gammaproteobacteria</taxon>
        <taxon>Oceanospirillales</taxon>
        <taxon>Oceanospirillaceae</taxon>
        <taxon>Marinomonas</taxon>
    </lineage>
</organism>
<dbReference type="SUPFAM" id="SSF101744">
    <property type="entry name" value="Rof/RNase P subunit-like"/>
    <property type="match status" value="1"/>
</dbReference>
<dbReference type="RefSeq" id="WP_191595728.1">
    <property type="nucleotide sequence ID" value="NZ_JACYFC010000005.1"/>
</dbReference>
<gene>
    <name evidence="1" type="ORF">IF202_15005</name>
</gene>
<reference evidence="1 2" key="1">
    <citation type="submission" date="2020-09" db="EMBL/GenBank/DDBJ databases">
        <title>Marinomonas sp. nov., isolated from the cysticercosis algae of Qingdao, China.</title>
        <authorList>
            <person name="Sun X."/>
        </authorList>
    </citation>
    <scope>NUCLEOTIDE SEQUENCE [LARGE SCALE GENOMIC DNA]</scope>
    <source>
        <strain evidence="1 2">SM2066</strain>
    </source>
</reference>
<name>A0ABR8P239_9GAMM</name>
<comment type="caution">
    <text evidence="1">The sequence shown here is derived from an EMBL/GenBank/DDBJ whole genome shotgun (WGS) entry which is preliminary data.</text>
</comment>
<dbReference type="InterPro" id="IPR009778">
    <property type="entry name" value="ROF"/>
</dbReference>
<proteinExistence type="predicted"/>
<evidence type="ECO:0000313" key="1">
    <source>
        <dbReference type="EMBL" id="MBD5772347.1"/>
    </source>
</evidence>